<proteinExistence type="predicted"/>
<dbReference type="EC" id="3.1.2.20" evidence="1"/>
<protein>
    <submittedName>
        <fullName evidence="1">Putative acyl-CoA hydrolase</fullName>
        <ecNumber evidence="1">3.1.2.20</ecNumber>
    </submittedName>
</protein>
<gene>
    <name evidence="1" type="ORF">MtrunA17_Chr3g0131221</name>
</gene>
<accession>A0A396IWF6</accession>
<reference evidence="2" key="1">
    <citation type="journal article" date="2018" name="Nat. Plants">
        <title>Whole-genome landscape of Medicago truncatula symbiotic genes.</title>
        <authorList>
            <person name="Pecrix Y."/>
            <person name="Staton S.E."/>
            <person name="Sallet E."/>
            <person name="Lelandais-Briere C."/>
            <person name="Moreau S."/>
            <person name="Carrere S."/>
            <person name="Blein T."/>
            <person name="Jardinaud M.F."/>
            <person name="Latrasse D."/>
            <person name="Zouine M."/>
            <person name="Zahm M."/>
            <person name="Kreplak J."/>
            <person name="Mayjonade B."/>
            <person name="Satge C."/>
            <person name="Perez M."/>
            <person name="Cauet S."/>
            <person name="Marande W."/>
            <person name="Chantry-Darmon C."/>
            <person name="Lopez-Roques C."/>
            <person name="Bouchez O."/>
            <person name="Berard A."/>
            <person name="Debelle F."/>
            <person name="Munos S."/>
            <person name="Bendahmane A."/>
            <person name="Berges H."/>
            <person name="Niebel A."/>
            <person name="Buitink J."/>
            <person name="Frugier F."/>
            <person name="Benhamed M."/>
            <person name="Crespi M."/>
            <person name="Gouzy J."/>
            <person name="Gamas P."/>
        </authorList>
    </citation>
    <scope>NUCLEOTIDE SEQUENCE [LARGE SCALE GENOMIC DNA]</scope>
    <source>
        <strain evidence="2">cv. Jemalong A17</strain>
    </source>
</reference>
<name>A0A396IWF6_MEDTR</name>
<dbReference type="PANTHER" id="PTHR21660">
    <property type="entry name" value="THIOESTERASE SUPERFAMILY MEMBER-RELATED"/>
    <property type="match status" value="1"/>
</dbReference>
<organism evidence="1 2">
    <name type="scientific">Medicago truncatula</name>
    <name type="common">Barrel medic</name>
    <name type="synonym">Medicago tribuloides</name>
    <dbReference type="NCBI Taxonomy" id="3880"/>
    <lineage>
        <taxon>Eukaryota</taxon>
        <taxon>Viridiplantae</taxon>
        <taxon>Streptophyta</taxon>
        <taxon>Embryophyta</taxon>
        <taxon>Tracheophyta</taxon>
        <taxon>Spermatophyta</taxon>
        <taxon>Magnoliopsida</taxon>
        <taxon>eudicotyledons</taxon>
        <taxon>Gunneridae</taxon>
        <taxon>Pentapetalae</taxon>
        <taxon>rosids</taxon>
        <taxon>fabids</taxon>
        <taxon>Fabales</taxon>
        <taxon>Fabaceae</taxon>
        <taxon>Papilionoideae</taxon>
        <taxon>50 kb inversion clade</taxon>
        <taxon>NPAAA clade</taxon>
        <taxon>Hologalegina</taxon>
        <taxon>IRL clade</taxon>
        <taxon>Trifolieae</taxon>
        <taxon>Medicago</taxon>
    </lineage>
</organism>
<dbReference type="GO" id="GO:0047617">
    <property type="term" value="F:fatty acyl-CoA hydrolase activity"/>
    <property type="evidence" value="ECO:0007669"/>
    <property type="project" value="UniProtKB-EC"/>
</dbReference>
<dbReference type="Proteomes" id="UP000265566">
    <property type="component" value="Chromosome 3"/>
</dbReference>
<evidence type="ECO:0000313" key="2">
    <source>
        <dbReference type="Proteomes" id="UP000265566"/>
    </source>
</evidence>
<dbReference type="Gene3D" id="3.10.129.10">
    <property type="entry name" value="Hotdog Thioesterase"/>
    <property type="match status" value="1"/>
</dbReference>
<dbReference type="Gramene" id="rna18576">
    <property type="protein sequence ID" value="RHN70036.1"/>
    <property type="gene ID" value="gene18576"/>
</dbReference>
<comment type="caution">
    <text evidence="1">The sequence shown here is derived from an EMBL/GenBank/DDBJ whole genome shotgun (WGS) entry which is preliminary data.</text>
</comment>
<sequence length="94" mass="10714">MSIPSRLLNSGKYVLARWCHHYFGGCDRRSCNSRRWISVGVGPMSTFEEIEIDAKVLRAGKGMAVVSVEFRKKKTGQIFAQGRHTKYISFITKM</sequence>
<dbReference type="InterPro" id="IPR039298">
    <property type="entry name" value="ACOT13"/>
</dbReference>
<dbReference type="PANTHER" id="PTHR21660:SF47">
    <property type="entry name" value="F19P19.27 PROTEIN"/>
    <property type="match status" value="1"/>
</dbReference>
<keyword evidence="1" id="KW-0378">Hydrolase</keyword>
<evidence type="ECO:0000313" key="1">
    <source>
        <dbReference type="EMBL" id="RHN70036.1"/>
    </source>
</evidence>
<dbReference type="EMBL" id="PSQE01000003">
    <property type="protein sequence ID" value="RHN70036.1"/>
    <property type="molecule type" value="Genomic_DNA"/>
</dbReference>
<dbReference type="AlphaFoldDB" id="A0A396IWF6"/>